<name>A0A6C0EF22_9ZZZZ</name>
<proteinExistence type="predicted"/>
<protein>
    <recommendedName>
        <fullName evidence="4">RING-type domain-containing protein</fullName>
    </recommendedName>
</protein>
<dbReference type="InterPro" id="IPR013083">
    <property type="entry name" value="Znf_RING/FYVE/PHD"/>
</dbReference>
<sequence>MNFNFNKKQYSDDCGNYTRDKSNIMLFIDYIKEGVDCRDIKLLEVKEISSQNVFCSICLDNVDKSKVINFGTICNHKFCKECIISYKKNKNKPQTETVSFYPTKRQSTIRKKVSKRQIKHRIRCPICRCNTLIKKNSPDKLIYKTPLQINRYFNANSLGKIEDYNIKTYCNSNSTKHKCLNFAKLPLQYLNNGMIISFDKFIELYSERFRGLTFAIIGQNIFTAVVSNCGCISKYSLELK</sequence>
<dbReference type="Pfam" id="PF00097">
    <property type="entry name" value="zf-C3HC4"/>
    <property type="match status" value="1"/>
</dbReference>
<dbReference type="SUPFAM" id="SSF57850">
    <property type="entry name" value="RING/U-box"/>
    <property type="match status" value="1"/>
</dbReference>
<dbReference type="InterPro" id="IPR001841">
    <property type="entry name" value="Znf_RING"/>
</dbReference>
<evidence type="ECO:0000313" key="5">
    <source>
        <dbReference type="EMBL" id="QHT27776.1"/>
    </source>
</evidence>
<evidence type="ECO:0000256" key="1">
    <source>
        <dbReference type="ARBA" id="ARBA00022723"/>
    </source>
</evidence>
<dbReference type="InterPro" id="IPR017907">
    <property type="entry name" value="Znf_RING_CS"/>
</dbReference>
<dbReference type="AlphaFoldDB" id="A0A6C0EF22"/>
<keyword evidence="2" id="KW-0863">Zinc-finger</keyword>
<keyword evidence="3" id="KW-0862">Zinc</keyword>
<evidence type="ECO:0000256" key="2">
    <source>
        <dbReference type="ARBA" id="ARBA00022771"/>
    </source>
</evidence>
<dbReference type="InterPro" id="IPR018957">
    <property type="entry name" value="Znf_C3HC4_RING-type"/>
</dbReference>
<accession>A0A6C0EF22</accession>
<dbReference type="GO" id="GO:0008270">
    <property type="term" value="F:zinc ion binding"/>
    <property type="evidence" value="ECO:0007669"/>
    <property type="project" value="UniProtKB-KW"/>
</dbReference>
<dbReference type="SMART" id="SM00184">
    <property type="entry name" value="RING"/>
    <property type="match status" value="1"/>
</dbReference>
<dbReference type="Gene3D" id="3.30.40.10">
    <property type="entry name" value="Zinc/RING finger domain, C3HC4 (zinc finger)"/>
    <property type="match status" value="1"/>
</dbReference>
<feature type="domain" description="RING-type" evidence="4">
    <location>
        <begin position="55"/>
        <end position="128"/>
    </location>
</feature>
<keyword evidence="1" id="KW-0479">Metal-binding</keyword>
<dbReference type="PROSITE" id="PS00518">
    <property type="entry name" value="ZF_RING_1"/>
    <property type="match status" value="1"/>
</dbReference>
<dbReference type="PROSITE" id="PS50089">
    <property type="entry name" value="ZF_RING_2"/>
    <property type="match status" value="1"/>
</dbReference>
<reference evidence="5" key="1">
    <citation type="journal article" date="2020" name="Nature">
        <title>Giant virus diversity and host interactions through global metagenomics.</title>
        <authorList>
            <person name="Schulz F."/>
            <person name="Roux S."/>
            <person name="Paez-Espino D."/>
            <person name="Jungbluth S."/>
            <person name="Walsh D.A."/>
            <person name="Denef V.J."/>
            <person name="McMahon K.D."/>
            <person name="Konstantinidis K.T."/>
            <person name="Eloe-Fadrosh E.A."/>
            <person name="Kyrpides N.C."/>
            <person name="Woyke T."/>
        </authorList>
    </citation>
    <scope>NUCLEOTIDE SEQUENCE</scope>
    <source>
        <strain evidence="5">GVMAG-M-3300000115-19</strain>
    </source>
</reference>
<evidence type="ECO:0000256" key="3">
    <source>
        <dbReference type="ARBA" id="ARBA00022833"/>
    </source>
</evidence>
<evidence type="ECO:0000259" key="4">
    <source>
        <dbReference type="PROSITE" id="PS50089"/>
    </source>
</evidence>
<dbReference type="EMBL" id="MN738842">
    <property type="protein sequence ID" value="QHT27776.1"/>
    <property type="molecule type" value="Genomic_DNA"/>
</dbReference>
<organism evidence="5">
    <name type="scientific">viral metagenome</name>
    <dbReference type="NCBI Taxonomy" id="1070528"/>
    <lineage>
        <taxon>unclassified sequences</taxon>
        <taxon>metagenomes</taxon>
        <taxon>organismal metagenomes</taxon>
    </lineage>
</organism>